<dbReference type="Proteomes" id="UP000030355">
    <property type="component" value="Unassembled WGS sequence"/>
</dbReference>
<dbReference type="EMBL" id="JNAL01000018">
    <property type="protein sequence ID" value="KGF94663.1"/>
    <property type="molecule type" value="Genomic_DNA"/>
</dbReference>
<dbReference type="NCBIfam" id="TIGR03492">
    <property type="entry name" value="lipid-A-disaccharide synthase-related protein"/>
    <property type="match status" value="1"/>
</dbReference>
<dbReference type="SUPFAM" id="SSF53756">
    <property type="entry name" value="UDP-Glycosyltransferase/glycogen phosphorylase"/>
    <property type="match status" value="1"/>
</dbReference>
<dbReference type="STRING" id="93057.EU95_1880"/>
<organism evidence="1 2">
    <name type="scientific">Prochlorococcus marinus str. MIT 9201</name>
    <dbReference type="NCBI Taxonomy" id="93057"/>
    <lineage>
        <taxon>Bacteria</taxon>
        <taxon>Bacillati</taxon>
        <taxon>Cyanobacteriota</taxon>
        <taxon>Cyanophyceae</taxon>
        <taxon>Synechococcales</taxon>
        <taxon>Prochlorococcaceae</taxon>
        <taxon>Prochlorococcus</taxon>
    </lineage>
</organism>
<dbReference type="PANTHER" id="PTHR39517:SF1">
    <property type="entry name" value="LIPID-A-DISACCHARIDE SYNTHASE"/>
    <property type="match status" value="1"/>
</dbReference>
<dbReference type="InterPro" id="IPR019994">
    <property type="entry name" value="Lipid-A-disac_synthase-rel_put"/>
</dbReference>
<dbReference type="eggNOG" id="COG4370">
    <property type="taxonomic scope" value="Bacteria"/>
</dbReference>
<dbReference type="PANTHER" id="PTHR39517">
    <property type="entry name" value="SLL0192 PROTEIN"/>
    <property type="match status" value="1"/>
</dbReference>
<accession>A0A0A2A2N9</accession>
<name>A0A0A2A2N9_PROMR</name>
<reference evidence="2" key="1">
    <citation type="journal article" date="2014" name="Sci. Data">
        <title>Genomes of diverse isolates of the marine cyanobacterium Prochlorococcus.</title>
        <authorList>
            <person name="Biller S."/>
            <person name="Berube P."/>
            <person name="Thompson J."/>
            <person name="Kelly L."/>
            <person name="Roggensack S."/>
            <person name="Awad L."/>
            <person name="Roache-Johnson K."/>
            <person name="Ding H."/>
            <person name="Giovannoni S.J."/>
            <person name="Moore L.R."/>
            <person name="Chisholm S.W."/>
        </authorList>
    </citation>
    <scope>NUCLEOTIDE SEQUENCE [LARGE SCALE GENOMIC DNA]</scope>
    <source>
        <strain evidence="2">MIT 9201</strain>
    </source>
</reference>
<dbReference type="RefSeq" id="WP_032522959.1">
    <property type="nucleotide sequence ID" value="NZ_CP138977.1"/>
</dbReference>
<protein>
    <recommendedName>
        <fullName evidence="3">Lipid-A-disaccharide synthase</fullName>
    </recommendedName>
</protein>
<sequence length="400" mass="46462">MFKILILSNGHGEDLSGSLIAKQFVKSGYSVHALPIVGKGNHYQKEKIKIIGKTKEFITGGIGYNSFKGRLIEIFGGEIFYLLKRLYLTYKIRKKYDYFFVVGDIVPVFFAWICDKDFFTYLVAYSSHYEGKLKLPWPSKFFLLSKKSKKIYARDFLTANDLTFQLKKEVSFLGNPFMDRFFSRDIELNKSKLSIGLFPGSRFPEMLDNFVLILEVLEELSDLRYFKKIEFNFAIVNALSSSKIKEIFQKRRWLYLEKIKEKYLLKFQYKSLEVNIYWNNFEKILLKSVCCISMAGTAAEQAIGLGKPVIQIEGKGPQFTKSFAEAQRRLLGKYVFCASNYKDKNDQINQTIKLIIKVIYLIKLNKKFLISCNENAKKRLGENKACPKMVDDMNIVIKND</sequence>
<dbReference type="OrthoDB" id="29253at2"/>
<gene>
    <name evidence="1" type="ORF">EU95_1880</name>
</gene>
<evidence type="ECO:0000313" key="1">
    <source>
        <dbReference type="EMBL" id="KGF94663.1"/>
    </source>
</evidence>
<evidence type="ECO:0000313" key="2">
    <source>
        <dbReference type="Proteomes" id="UP000030355"/>
    </source>
</evidence>
<dbReference type="AlphaFoldDB" id="A0A0A2A2N9"/>
<proteinExistence type="predicted"/>
<comment type="caution">
    <text evidence="1">The sequence shown here is derived from an EMBL/GenBank/DDBJ whole genome shotgun (WGS) entry which is preliminary data.</text>
</comment>
<evidence type="ECO:0008006" key="3">
    <source>
        <dbReference type="Google" id="ProtNLM"/>
    </source>
</evidence>